<dbReference type="PROSITE" id="PS50240">
    <property type="entry name" value="TRYPSIN_DOM"/>
    <property type="match status" value="1"/>
</dbReference>
<reference evidence="4" key="1">
    <citation type="submission" date="2025-08" db="UniProtKB">
        <authorList>
            <consortium name="Ensembl"/>
        </authorList>
    </citation>
    <scope>IDENTIFICATION</scope>
</reference>
<evidence type="ECO:0000256" key="1">
    <source>
        <dbReference type="ARBA" id="ARBA00023157"/>
    </source>
</evidence>
<feature type="domain" description="Peptidase S1" evidence="3">
    <location>
        <begin position="27"/>
        <end position="243"/>
    </location>
</feature>
<dbReference type="PROSITE" id="PS00134">
    <property type="entry name" value="TRYPSIN_HIS"/>
    <property type="match status" value="1"/>
</dbReference>
<evidence type="ECO:0000256" key="2">
    <source>
        <dbReference type="SAM" id="SignalP"/>
    </source>
</evidence>
<dbReference type="PRINTS" id="PR00722">
    <property type="entry name" value="CHYMOTRYPSIN"/>
</dbReference>
<feature type="signal peptide" evidence="2">
    <location>
        <begin position="1"/>
        <end position="18"/>
    </location>
</feature>
<keyword evidence="1" id="KW-1015">Disulfide bond</keyword>
<evidence type="ECO:0000259" key="3">
    <source>
        <dbReference type="PROSITE" id="PS50240"/>
    </source>
</evidence>
<accession>A0A8C9Z490</accession>
<dbReference type="SMART" id="SM00020">
    <property type="entry name" value="Tryp_SPc"/>
    <property type="match status" value="1"/>
</dbReference>
<dbReference type="Gene3D" id="2.40.10.10">
    <property type="entry name" value="Trypsin-like serine proteases"/>
    <property type="match status" value="1"/>
</dbReference>
<sequence length="247" mass="27192">MARLTPLPFLLWVGVTVSTVVDLQKRIIGGQICEPTARLYHVMLIANDGNHNFLCGGSLISDRWILTAAHCWKGTMTAHLSVHPGNNRQPGVEITTHETFPDEIRDHDIMLLELPNATRITPVPLPDCQNHGATVQIAGYGPKLLFYSHLASDTLQCANNKVVSCSDQNDQFRFCGQSSGVSTCSVSWLLTQHLSTGDSGGGVVYNGRIYGVVRGLDRTNICMEKSAFVNVCSYRKWIKKITGLDCY</sequence>
<dbReference type="InterPro" id="IPR043504">
    <property type="entry name" value="Peptidase_S1_PA_chymotrypsin"/>
</dbReference>
<dbReference type="Pfam" id="PF00089">
    <property type="entry name" value="Trypsin"/>
    <property type="match status" value="1"/>
</dbReference>
<dbReference type="PANTHER" id="PTHR24271">
    <property type="entry name" value="KALLIKREIN-RELATED"/>
    <property type="match status" value="1"/>
</dbReference>
<dbReference type="GO" id="GO:0004252">
    <property type="term" value="F:serine-type endopeptidase activity"/>
    <property type="evidence" value="ECO:0007669"/>
    <property type="project" value="InterPro"/>
</dbReference>
<dbReference type="CDD" id="cd00190">
    <property type="entry name" value="Tryp_SPc"/>
    <property type="match status" value="1"/>
</dbReference>
<name>A0A8C9Z490_SANLU</name>
<feature type="chain" id="PRO_5034653175" description="Peptidase S1 domain-containing protein" evidence="2">
    <location>
        <begin position="19"/>
        <end position="247"/>
    </location>
</feature>
<dbReference type="GO" id="GO:0030141">
    <property type="term" value="C:secretory granule"/>
    <property type="evidence" value="ECO:0007669"/>
    <property type="project" value="TreeGrafter"/>
</dbReference>
<dbReference type="InterPro" id="IPR009003">
    <property type="entry name" value="Peptidase_S1_PA"/>
</dbReference>
<dbReference type="Proteomes" id="UP000694568">
    <property type="component" value="Unplaced"/>
</dbReference>
<reference evidence="4" key="2">
    <citation type="submission" date="2025-09" db="UniProtKB">
        <authorList>
            <consortium name="Ensembl"/>
        </authorList>
    </citation>
    <scope>IDENTIFICATION</scope>
</reference>
<keyword evidence="5" id="KW-1185">Reference proteome</keyword>
<dbReference type="InterPro" id="IPR001314">
    <property type="entry name" value="Peptidase_S1A"/>
</dbReference>
<evidence type="ECO:0000313" key="5">
    <source>
        <dbReference type="Proteomes" id="UP000694568"/>
    </source>
</evidence>
<keyword evidence="2" id="KW-0732">Signal</keyword>
<dbReference type="InterPro" id="IPR001254">
    <property type="entry name" value="Trypsin_dom"/>
</dbReference>
<dbReference type="SUPFAM" id="SSF50494">
    <property type="entry name" value="Trypsin-like serine proteases"/>
    <property type="match status" value="1"/>
</dbReference>
<proteinExistence type="predicted"/>
<protein>
    <recommendedName>
        <fullName evidence="3">Peptidase S1 domain-containing protein</fullName>
    </recommendedName>
</protein>
<dbReference type="AlphaFoldDB" id="A0A8C9Z490"/>
<organism evidence="4 5">
    <name type="scientific">Sander lucioperca</name>
    <name type="common">Pike-perch</name>
    <name type="synonym">Perca lucioperca</name>
    <dbReference type="NCBI Taxonomy" id="283035"/>
    <lineage>
        <taxon>Eukaryota</taxon>
        <taxon>Metazoa</taxon>
        <taxon>Chordata</taxon>
        <taxon>Craniata</taxon>
        <taxon>Vertebrata</taxon>
        <taxon>Euteleostomi</taxon>
        <taxon>Actinopterygii</taxon>
        <taxon>Neopterygii</taxon>
        <taxon>Teleostei</taxon>
        <taxon>Neoteleostei</taxon>
        <taxon>Acanthomorphata</taxon>
        <taxon>Eupercaria</taxon>
        <taxon>Perciformes</taxon>
        <taxon>Percoidei</taxon>
        <taxon>Percidae</taxon>
        <taxon>Luciopercinae</taxon>
        <taxon>Sander</taxon>
    </lineage>
</organism>
<dbReference type="GeneTree" id="ENSGT00390000009571"/>
<dbReference type="GO" id="GO:0006508">
    <property type="term" value="P:proteolysis"/>
    <property type="evidence" value="ECO:0007669"/>
    <property type="project" value="InterPro"/>
</dbReference>
<dbReference type="PANTHER" id="PTHR24271:SF48">
    <property type="entry name" value="KALLIKREIN-14"/>
    <property type="match status" value="1"/>
</dbReference>
<dbReference type="InterPro" id="IPR018114">
    <property type="entry name" value="TRYPSIN_HIS"/>
</dbReference>
<dbReference type="Ensembl" id="ENSSLUT00000035519.1">
    <property type="protein sequence ID" value="ENSSLUP00000034447.1"/>
    <property type="gene ID" value="ENSSLUG00000015310.1"/>
</dbReference>
<evidence type="ECO:0000313" key="4">
    <source>
        <dbReference type="Ensembl" id="ENSSLUP00000034447.1"/>
    </source>
</evidence>